<feature type="coiled-coil region" evidence="1">
    <location>
        <begin position="1"/>
        <end position="28"/>
    </location>
</feature>
<proteinExistence type="predicted"/>
<accession>A8NVS1</accession>
<dbReference type="InterPro" id="IPR001810">
    <property type="entry name" value="F-box_dom"/>
</dbReference>
<dbReference type="InParanoid" id="A8NVS1"/>
<dbReference type="eggNOG" id="ENOG502T25I">
    <property type="taxonomic scope" value="Eukaryota"/>
</dbReference>
<dbReference type="GeneID" id="6013294"/>
<dbReference type="SUPFAM" id="SSF52047">
    <property type="entry name" value="RNI-like"/>
    <property type="match status" value="1"/>
</dbReference>
<evidence type="ECO:0000259" key="2">
    <source>
        <dbReference type="PROSITE" id="PS50181"/>
    </source>
</evidence>
<evidence type="ECO:0000313" key="4">
    <source>
        <dbReference type="Proteomes" id="UP000001861"/>
    </source>
</evidence>
<dbReference type="Gene3D" id="3.80.10.10">
    <property type="entry name" value="Ribonuclease Inhibitor"/>
    <property type="match status" value="1"/>
</dbReference>
<organism evidence="3 4">
    <name type="scientific">Coprinopsis cinerea (strain Okayama-7 / 130 / ATCC MYA-4618 / FGSC 9003)</name>
    <name type="common">Inky cap fungus</name>
    <name type="synonym">Hormographiella aspergillata</name>
    <dbReference type="NCBI Taxonomy" id="240176"/>
    <lineage>
        <taxon>Eukaryota</taxon>
        <taxon>Fungi</taxon>
        <taxon>Dikarya</taxon>
        <taxon>Basidiomycota</taxon>
        <taxon>Agaricomycotina</taxon>
        <taxon>Agaricomycetes</taxon>
        <taxon>Agaricomycetidae</taxon>
        <taxon>Agaricales</taxon>
        <taxon>Agaricineae</taxon>
        <taxon>Psathyrellaceae</taxon>
        <taxon>Coprinopsis</taxon>
    </lineage>
</organism>
<dbReference type="InterPro" id="IPR032675">
    <property type="entry name" value="LRR_dom_sf"/>
</dbReference>
<sequence>MDQLERRIATVESEAKDLEVAANKKRIQASILRTQRNDLLPAFRLPNEVLQRIFHNVRIACKPEDYVPIIRVALVCRRWRDVATNQPELWTHIVDDPRDLTSILFERSKSAPVTVCLGNPHVPTTLRAWKAQEATWQTVCARIRSIESLDIRKPLDTLDDYVRELPRSAPKLRSLCLTNLSGSTYDTNQFSTNLPYLWGIPSKRMPQLRTIKLTNCHIGWDSPLLRNLTTFHIKHRDKHMRRFSADDLLGALDNMAQLVDLEIDTVIPNLLLANRTVRLNRLQSLKLTGRFRECHQFLQCVLIPETAAARISCYEEREDDDMPVAHHISIIPRRITESTTTGLTRPRSRSLEIFSSPEEREEGEPEAEFYAWPERIDFSLPLPNRNLCYEVPQYYGQSGTGPLLDAMLPFNIVSLSFRDWCNDFIDIYEALRMFPVVDDLFVREPGTWIINPIGDHTAEVADGFNDGILELLPKLKSISFERIAFESPSACPHDKREQVRFDHLLAFVKGREKLGAKIETLKFVECWNLSVEQVRQLETVVGKLVWPGTERWMECERPSCESCKGCA</sequence>
<keyword evidence="1" id="KW-0175">Coiled coil</keyword>
<dbReference type="VEuPathDB" id="FungiDB:CC1G_04055"/>
<dbReference type="Proteomes" id="UP000001861">
    <property type="component" value="Unassembled WGS sequence"/>
</dbReference>
<dbReference type="PROSITE" id="PS50181">
    <property type="entry name" value="FBOX"/>
    <property type="match status" value="1"/>
</dbReference>
<protein>
    <recommendedName>
        <fullName evidence="2">F-box domain-containing protein</fullName>
    </recommendedName>
</protein>
<dbReference type="Pfam" id="PF12937">
    <property type="entry name" value="F-box-like"/>
    <property type="match status" value="1"/>
</dbReference>
<dbReference type="SUPFAM" id="SSF81383">
    <property type="entry name" value="F-box domain"/>
    <property type="match status" value="1"/>
</dbReference>
<gene>
    <name evidence="3" type="ORF">CC1G_04055</name>
</gene>
<evidence type="ECO:0000256" key="1">
    <source>
        <dbReference type="SAM" id="Coils"/>
    </source>
</evidence>
<name>A8NVS1_COPC7</name>
<comment type="caution">
    <text evidence="3">The sequence shown here is derived from an EMBL/GenBank/DDBJ whole genome shotgun (WGS) entry which is preliminary data.</text>
</comment>
<dbReference type="InterPro" id="IPR036047">
    <property type="entry name" value="F-box-like_dom_sf"/>
</dbReference>
<dbReference type="KEGG" id="cci:CC1G_04055"/>
<evidence type="ECO:0000313" key="3">
    <source>
        <dbReference type="EMBL" id="EAU84959.1"/>
    </source>
</evidence>
<dbReference type="EMBL" id="AACS02000004">
    <property type="protein sequence ID" value="EAU84959.1"/>
    <property type="molecule type" value="Genomic_DNA"/>
</dbReference>
<dbReference type="OrthoDB" id="3172239at2759"/>
<keyword evidence="4" id="KW-1185">Reference proteome</keyword>
<dbReference type="Gene3D" id="1.20.1280.50">
    <property type="match status" value="1"/>
</dbReference>
<dbReference type="OMA" id="HENIPRE"/>
<dbReference type="AlphaFoldDB" id="A8NVS1"/>
<reference evidence="3 4" key="1">
    <citation type="journal article" date="2010" name="Proc. Natl. Acad. Sci. U.S.A.">
        <title>Insights into evolution of multicellular fungi from the assembled chromosomes of the mushroom Coprinopsis cinerea (Coprinus cinereus).</title>
        <authorList>
            <person name="Stajich J.E."/>
            <person name="Wilke S.K."/>
            <person name="Ahren D."/>
            <person name="Au C.H."/>
            <person name="Birren B.W."/>
            <person name="Borodovsky M."/>
            <person name="Burns C."/>
            <person name="Canback B."/>
            <person name="Casselton L.A."/>
            <person name="Cheng C.K."/>
            <person name="Deng J."/>
            <person name="Dietrich F.S."/>
            <person name="Fargo D.C."/>
            <person name="Farman M.L."/>
            <person name="Gathman A.C."/>
            <person name="Goldberg J."/>
            <person name="Guigo R."/>
            <person name="Hoegger P.J."/>
            <person name="Hooker J.B."/>
            <person name="Huggins A."/>
            <person name="James T.Y."/>
            <person name="Kamada T."/>
            <person name="Kilaru S."/>
            <person name="Kodira C."/>
            <person name="Kues U."/>
            <person name="Kupfer D."/>
            <person name="Kwan H.S."/>
            <person name="Lomsadze A."/>
            <person name="Li W."/>
            <person name="Lilly W.W."/>
            <person name="Ma L.J."/>
            <person name="Mackey A.J."/>
            <person name="Manning G."/>
            <person name="Martin F."/>
            <person name="Muraguchi H."/>
            <person name="Natvig D.O."/>
            <person name="Palmerini H."/>
            <person name="Ramesh M.A."/>
            <person name="Rehmeyer C.J."/>
            <person name="Roe B.A."/>
            <person name="Shenoy N."/>
            <person name="Stanke M."/>
            <person name="Ter-Hovhannisyan V."/>
            <person name="Tunlid A."/>
            <person name="Velagapudi R."/>
            <person name="Vision T.J."/>
            <person name="Zeng Q."/>
            <person name="Zolan M.E."/>
            <person name="Pukkila P.J."/>
        </authorList>
    </citation>
    <scope>NUCLEOTIDE SEQUENCE [LARGE SCALE GENOMIC DNA]</scope>
    <source>
        <strain evidence="4">Okayama-7 / 130 / ATCC MYA-4618 / FGSC 9003</strain>
    </source>
</reference>
<feature type="domain" description="F-box" evidence="2">
    <location>
        <begin position="39"/>
        <end position="93"/>
    </location>
</feature>
<dbReference type="RefSeq" id="XP_001836742.1">
    <property type="nucleotide sequence ID" value="XM_001836690.1"/>
</dbReference>